<evidence type="ECO:0000256" key="1">
    <source>
        <dbReference type="SAM" id="MobiDB-lite"/>
    </source>
</evidence>
<proteinExistence type="predicted"/>
<dbReference type="RefSeq" id="WP_259040523.1">
    <property type="nucleotide sequence ID" value="NZ_JANUBL010000011.1"/>
</dbReference>
<feature type="region of interest" description="Disordered" evidence="1">
    <location>
        <begin position="1"/>
        <end position="21"/>
    </location>
</feature>
<evidence type="ECO:0000313" key="3">
    <source>
        <dbReference type="Proteomes" id="UP001155144"/>
    </source>
</evidence>
<protein>
    <submittedName>
        <fullName evidence="2">Uncharacterized protein</fullName>
    </submittedName>
</protein>
<comment type="caution">
    <text evidence="2">The sequence shown here is derived from an EMBL/GenBank/DDBJ whole genome shotgun (WGS) entry which is preliminary data.</text>
</comment>
<dbReference type="AlphaFoldDB" id="A0A9X2V7S6"/>
<reference evidence="2" key="1">
    <citation type="submission" date="2022-08" db="EMBL/GenBank/DDBJ databases">
        <title>Genomic Encyclopedia of Type Strains, Phase V (KMG-V): Genome sequencing to study the core and pangenomes of soil and plant-associated prokaryotes.</title>
        <authorList>
            <person name="Whitman W."/>
        </authorList>
    </citation>
    <scope>NUCLEOTIDE SEQUENCE</scope>
    <source>
        <strain evidence="2">SP3026</strain>
    </source>
</reference>
<dbReference type="EMBL" id="JANUBL010000011">
    <property type="protein sequence ID" value="MCS4122852.1"/>
    <property type="molecule type" value="Genomic_DNA"/>
</dbReference>
<dbReference type="Proteomes" id="UP001155144">
    <property type="component" value="Unassembled WGS sequence"/>
</dbReference>
<dbReference type="SUPFAM" id="SSF51306">
    <property type="entry name" value="LexA/Signal peptidase"/>
    <property type="match status" value="1"/>
</dbReference>
<feature type="region of interest" description="Disordered" evidence="1">
    <location>
        <begin position="42"/>
        <end position="82"/>
    </location>
</feature>
<name>A0A9X2V7S6_9BACT</name>
<organism evidence="2 3">
    <name type="scientific">Salinibacter ruber</name>
    <dbReference type="NCBI Taxonomy" id="146919"/>
    <lineage>
        <taxon>Bacteria</taxon>
        <taxon>Pseudomonadati</taxon>
        <taxon>Rhodothermota</taxon>
        <taxon>Rhodothermia</taxon>
        <taxon>Rhodothermales</taxon>
        <taxon>Salinibacteraceae</taxon>
        <taxon>Salinibacter</taxon>
    </lineage>
</organism>
<dbReference type="InterPro" id="IPR036286">
    <property type="entry name" value="LexA/Signal_pep-like_sf"/>
</dbReference>
<evidence type="ECO:0000313" key="2">
    <source>
        <dbReference type="EMBL" id="MCS4122852.1"/>
    </source>
</evidence>
<accession>A0A9X2V7S6</accession>
<gene>
    <name evidence="2" type="ORF">GGP45_003220</name>
</gene>
<feature type="compositionally biased region" description="Polar residues" evidence="1">
    <location>
        <begin position="1"/>
        <end position="18"/>
    </location>
</feature>
<sequence>MRTSQVREQTGKGSSHTSDLLGGLVEMGELVKLKRGIYDLPEFAENDQARKPNRSASSDSHVSEWPIEQEESTQSGGGPARSLQVDDRLIRSYLGHVPERDEAFFCRLEGDSMQPWLSEGNYVFALRKKEVSVPGRHVVWWGEDQAQICVRLSLVGEGPEAQRESGEDMQGRLLKLKKYGPEETMKLRAVSSDIYETESGDRVRMQVRGRVVWPPSTAEDVMETVTDQMGKVLERAIGPREA</sequence>